<feature type="transmembrane region" description="Helical" evidence="1">
    <location>
        <begin position="30"/>
        <end position="51"/>
    </location>
</feature>
<name>A0A645I7A9_9ZZZZ</name>
<dbReference type="AlphaFoldDB" id="A0A645I7A9"/>
<keyword evidence="1" id="KW-1133">Transmembrane helix</keyword>
<organism evidence="2">
    <name type="scientific">bioreactor metagenome</name>
    <dbReference type="NCBI Taxonomy" id="1076179"/>
    <lineage>
        <taxon>unclassified sequences</taxon>
        <taxon>metagenomes</taxon>
        <taxon>ecological metagenomes</taxon>
    </lineage>
</organism>
<evidence type="ECO:0000313" key="2">
    <source>
        <dbReference type="EMBL" id="MPN47217.1"/>
    </source>
</evidence>
<accession>A0A645I7A9</accession>
<protein>
    <submittedName>
        <fullName evidence="2">Uncharacterized protein</fullName>
    </submittedName>
</protein>
<gene>
    <name evidence="2" type="ORF">SDC9_194818</name>
</gene>
<evidence type="ECO:0000256" key="1">
    <source>
        <dbReference type="SAM" id="Phobius"/>
    </source>
</evidence>
<dbReference type="EMBL" id="VSSQ01108552">
    <property type="protein sequence ID" value="MPN47217.1"/>
    <property type="molecule type" value="Genomic_DNA"/>
</dbReference>
<keyword evidence="1" id="KW-0812">Transmembrane</keyword>
<keyword evidence="1" id="KW-0472">Membrane</keyword>
<proteinExistence type="predicted"/>
<sequence>MSSIFAAIAAVWTFFWLVGSFIFNLFLTVGAGIFFVLLVYWLMKLIIDWIAEKIS</sequence>
<reference evidence="2" key="1">
    <citation type="submission" date="2019-08" db="EMBL/GenBank/DDBJ databases">
        <authorList>
            <person name="Kucharzyk K."/>
            <person name="Murdoch R.W."/>
            <person name="Higgins S."/>
            <person name="Loffler F."/>
        </authorList>
    </citation>
    <scope>NUCLEOTIDE SEQUENCE</scope>
</reference>
<comment type="caution">
    <text evidence="2">The sequence shown here is derived from an EMBL/GenBank/DDBJ whole genome shotgun (WGS) entry which is preliminary data.</text>
</comment>